<dbReference type="Proteomes" id="UP001201701">
    <property type="component" value="Unassembled WGS sequence"/>
</dbReference>
<evidence type="ECO:0000259" key="2">
    <source>
        <dbReference type="Pfam" id="PF03795"/>
    </source>
</evidence>
<reference evidence="3 4" key="1">
    <citation type="submission" date="2022-02" db="EMBL/GenBank/DDBJ databases">
        <title>Draft genome sequence of Mezorhizobium retamae strain IRAMC:0171 isolated from Retama raetam nodules.</title>
        <authorList>
            <person name="Bengaied R."/>
            <person name="Sbissi I."/>
            <person name="Huber K."/>
            <person name="Ghodbane F."/>
            <person name="Nouioui I."/>
            <person name="Tarhouni M."/>
            <person name="Gtari M."/>
        </authorList>
    </citation>
    <scope>NUCLEOTIDE SEQUENCE [LARGE SCALE GENOMIC DNA]</scope>
    <source>
        <strain evidence="3 4">IRAMC:0171</strain>
    </source>
</reference>
<evidence type="ECO:0000313" key="3">
    <source>
        <dbReference type="EMBL" id="MCG7504999.1"/>
    </source>
</evidence>
<dbReference type="SUPFAM" id="SSF54909">
    <property type="entry name" value="Dimeric alpha+beta barrel"/>
    <property type="match status" value="1"/>
</dbReference>
<name>A0ABS9QC59_9HYPH</name>
<gene>
    <name evidence="3" type="ORF">L4923_08190</name>
</gene>
<dbReference type="RefSeq" id="WP_239363449.1">
    <property type="nucleotide sequence ID" value="NZ_JAKREW010000005.1"/>
</dbReference>
<comment type="similarity">
    <text evidence="1">Belongs to the YciI family.</text>
</comment>
<accession>A0ABS9QC59</accession>
<dbReference type="Pfam" id="PF03795">
    <property type="entry name" value="YCII"/>
    <property type="match status" value="1"/>
</dbReference>
<comment type="caution">
    <text evidence="3">The sequence shown here is derived from an EMBL/GenBank/DDBJ whole genome shotgun (WGS) entry which is preliminary data.</text>
</comment>
<dbReference type="Gene3D" id="3.30.70.1060">
    <property type="entry name" value="Dimeric alpha+beta barrel"/>
    <property type="match status" value="1"/>
</dbReference>
<keyword evidence="4" id="KW-1185">Reference proteome</keyword>
<feature type="domain" description="YCII-related" evidence="2">
    <location>
        <begin position="1"/>
        <end position="110"/>
    </location>
</feature>
<protein>
    <submittedName>
        <fullName evidence="3">YciI family protein</fullName>
    </submittedName>
</protein>
<proteinExistence type="inferred from homology"/>
<dbReference type="PANTHER" id="PTHR35174">
    <property type="entry name" value="BLL7171 PROTEIN-RELATED"/>
    <property type="match status" value="1"/>
</dbReference>
<dbReference type="EMBL" id="JAKREW010000005">
    <property type="protein sequence ID" value="MCG7504999.1"/>
    <property type="molecule type" value="Genomic_DNA"/>
</dbReference>
<evidence type="ECO:0000313" key="4">
    <source>
        <dbReference type="Proteomes" id="UP001201701"/>
    </source>
</evidence>
<evidence type="ECO:0000256" key="1">
    <source>
        <dbReference type="ARBA" id="ARBA00007689"/>
    </source>
</evidence>
<dbReference type="PANTHER" id="PTHR35174:SF3">
    <property type="entry name" value="BLL7171 PROTEIN"/>
    <property type="match status" value="1"/>
</dbReference>
<organism evidence="3 4">
    <name type="scientific">Mesorhizobium retamae</name>
    <dbReference type="NCBI Taxonomy" id="2912854"/>
    <lineage>
        <taxon>Bacteria</taxon>
        <taxon>Pseudomonadati</taxon>
        <taxon>Pseudomonadota</taxon>
        <taxon>Alphaproteobacteria</taxon>
        <taxon>Hyphomicrobiales</taxon>
        <taxon>Phyllobacteriaceae</taxon>
        <taxon>Mesorhizobium</taxon>
    </lineage>
</organism>
<dbReference type="InterPro" id="IPR011008">
    <property type="entry name" value="Dimeric_a/b-barrel"/>
</dbReference>
<dbReference type="InterPro" id="IPR005545">
    <property type="entry name" value="YCII"/>
</dbReference>
<sequence length="112" mass="12090">MLFLVLIYQDDAKMAAATNDEQAVLGRDYGEFNRFLAESGALRGTAAWPSSVTTVRSLGAETLAKDGPYSEAGDKVAGFFLIEVEDMRAALEFAKRVPGVQYGGVEVRPVQV</sequence>